<gene>
    <name evidence="1" type="ORF">EP51_23590</name>
</gene>
<evidence type="ECO:0000313" key="1">
    <source>
        <dbReference type="EMBL" id="AII07476.1"/>
    </source>
</evidence>
<organism evidence="1 2">
    <name type="scientific">Rhodococcus opacus</name>
    <name type="common">Nocardia opaca</name>
    <dbReference type="NCBI Taxonomy" id="37919"/>
    <lineage>
        <taxon>Bacteria</taxon>
        <taxon>Bacillati</taxon>
        <taxon>Actinomycetota</taxon>
        <taxon>Actinomycetes</taxon>
        <taxon>Mycobacteriales</taxon>
        <taxon>Nocardiaceae</taxon>
        <taxon>Rhodococcus</taxon>
    </lineage>
</organism>
<protein>
    <recommendedName>
        <fullName evidence="3">Monooxygenase</fullName>
    </recommendedName>
</protein>
<dbReference type="Pfam" id="PF19452">
    <property type="entry name" value="DUF5990"/>
    <property type="match status" value="1"/>
</dbReference>
<evidence type="ECO:0008006" key="3">
    <source>
        <dbReference type="Google" id="ProtNLM"/>
    </source>
</evidence>
<dbReference type="RefSeq" id="WP_174233815.1">
    <property type="nucleotide sequence ID" value="NZ_CP008947.1"/>
</dbReference>
<name>A0A076ENM5_RHOOP</name>
<accession>A0A076ENM5</accession>
<dbReference type="AlphaFoldDB" id="A0A076ENM5"/>
<dbReference type="Proteomes" id="UP000028488">
    <property type="component" value="Chromosome"/>
</dbReference>
<dbReference type="EMBL" id="CP008947">
    <property type="protein sequence ID" value="AII07476.1"/>
    <property type="molecule type" value="Genomic_DNA"/>
</dbReference>
<dbReference type="InterPro" id="IPR046032">
    <property type="entry name" value="DUF5990"/>
</dbReference>
<proteinExistence type="predicted"/>
<evidence type="ECO:0000313" key="2">
    <source>
        <dbReference type="Proteomes" id="UP000028488"/>
    </source>
</evidence>
<dbReference type="eggNOG" id="ENOG5033414">
    <property type="taxonomic scope" value="Bacteria"/>
</dbReference>
<reference evidence="1 2" key="1">
    <citation type="submission" date="2014-07" db="EMBL/GenBank/DDBJ databases">
        <title>Genome Sequence of Rhodococcus opacus Strain R7, a Biodegrader of Mono- and Polycyclic Aromatic Hydrocarbons.</title>
        <authorList>
            <person name="Di Gennaro P."/>
            <person name="Zampolli J."/>
            <person name="Presti I."/>
            <person name="Cappelletti M."/>
            <person name="D'Ursi P."/>
            <person name="Orro A."/>
            <person name="Mezzelani A."/>
            <person name="Milanesi L."/>
        </authorList>
    </citation>
    <scope>NUCLEOTIDE SEQUENCE [LARGE SCALE GENOMIC DNA]</scope>
    <source>
        <strain evidence="1 2">R7</strain>
    </source>
</reference>
<sequence>MQLVIEATDLPGSSCPPGANFPGYDNIHVAVQRRGAHGDLLGLHPGDATTARWVLDCKTTPTPTGLDITGPYVQGRPGARFVYLSWGTVDADGGFDMFRRAKLMWDAVDPATADAASAAGRITARLGLTDARGNPLCAAVRPPLVEWSA</sequence>